<name>A0A1W1UX12_9DEIO</name>
<evidence type="ECO:0000259" key="1">
    <source>
        <dbReference type="PROSITE" id="PS50887"/>
    </source>
</evidence>
<dbReference type="SUPFAM" id="SSF55073">
    <property type="entry name" value="Nucleotide cyclase"/>
    <property type="match status" value="1"/>
</dbReference>
<dbReference type="STRING" id="695939.SAMN00790413_03450"/>
<dbReference type="Gene3D" id="3.30.70.270">
    <property type="match status" value="1"/>
</dbReference>
<gene>
    <name evidence="2" type="ORF">SAMN00790413_03450</name>
</gene>
<reference evidence="2 3" key="1">
    <citation type="submission" date="2017-04" db="EMBL/GenBank/DDBJ databases">
        <authorList>
            <person name="Afonso C.L."/>
            <person name="Miller P.J."/>
            <person name="Scott M.A."/>
            <person name="Spackman E."/>
            <person name="Goraichik I."/>
            <person name="Dimitrov K.M."/>
            <person name="Suarez D.L."/>
            <person name="Swayne D.E."/>
        </authorList>
    </citation>
    <scope>NUCLEOTIDE SEQUENCE [LARGE SCALE GENOMIC DNA]</scope>
    <source>
        <strain evidence="2 3">KR-140</strain>
    </source>
</reference>
<dbReference type="PANTHER" id="PTHR43102:SF2">
    <property type="entry name" value="GAF DOMAIN-CONTAINING PROTEIN"/>
    <property type="match status" value="1"/>
</dbReference>
<dbReference type="Gene3D" id="3.30.450.40">
    <property type="match status" value="2"/>
</dbReference>
<dbReference type="CDD" id="cd01949">
    <property type="entry name" value="GGDEF"/>
    <property type="match status" value="1"/>
</dbReference>
<proteinExistence type="predicted"/>
<dbReference type="OrthoDB" id="9812358at2"/>
<dbReference type="SUPFAM" id="SSF55781">
    <property type="entry name" value="GAF domain-like"/>
    <property type="match status" value="2"/>
</dbReference>
<dbReference type="InterPro" id="IPR029016">
    <property type="entry name" value="GAF-like_dom_sf"/>
</dbReference>
<dbReference type="RefSeq" id="WP_084047393.1">
    <property type="nucleotide sequence ID" value="NZ_FWWU01000008.1"/>
</dbReference>
<dbReference type="AlphaFoldDB" id="A0A1W1UX12"/>
<keyword evidence="3" id="KW-1185">Reference proteome</keyword>
<dbReference type="PANTHER" id="PTHR43102">
    <property type="entry name" value="SLR1143 PROTEIN"/>
    <property type="match status" value="1"/>
</dbReference>
<dbReference type="NCBIfam" id="TIGR00254">
    <property type="entry name" value="GGDEF"/>
    <property type="match status" value="1"/>
</dbReference>
<dbReference type="InterPro" id="IPR043128">
    <property type="entry name" value="Rev_trsase/Diguanyl_cyclase"/>
</dbReference>
<evidence type="ECO:0000313" key="2">
    <source>
        <dbReference type="EMBL" id="SMB85570.1"/>
    </source>
</evidence>
<dbReference type="PROSITE" id="PS50887">
    <property type="entry name" value="GGDEF"/>
    <property type="match status" value="1"/>
</dbReference>
<evidence type="ECO:0000313" key="3">
    <source>
        <dbReference type="Proteomes" id="UP000192582"/>
    </source>
</evidence>
<feature type="domain" description="GGDEF" evidence="1">
    <location>
        <begin position="383"/>
        <end position="508"/>
    </location>
</feature>
<organism evidence="2 3">
    <name type="scientific">Deinococcus hopiensis KR-140</name>
    <dbReference type="NCBI Taxonomy" id="695939"/>
    <lineage>
        <taxon>Bacteria</taxon>
        <taxon>Thermotogati</taxon>
        <taxon>Deinococcota</taxon>
        <taxon>Deinococci</taxon>
        <taxon>Deinococcales</taxon>
        <taxon>Deinococcaceae</taxon>
        <taxon>Deinococcus</taxon>
    </lineage>
</organism>
<dbReference type="InterPro" id="IPR000160">
    <property type="entry name" value="GGDEF_dom"/>
</dbReference>
<protein>
    <submittedName>
        <fullName evidence="2">Diguanylate cyclase (GGDEF) domain-containing protein</fullName>
    </submittedName>
</protein>
<dbReference type="InterPro" id="IPR003018">
    <property type="entry name" value="GAF"/>
</dbReference>
<dbReference type="InterPro" id="IPR029787">
    <property type="entry name" value="Nucleotide_cyclase"/>
</dbReference>
<dbReference type="SMART" id="SM00267">
    <property type="entry name" value="GGDEF"/>
    <property type="match status" value="1"/>
</dbReference>
<dbReference type="Pfam" id="PF01590">
    <property type="entry name" value="GAF"/>
    <property type="match status" value="1"/>
</dbReference>
<accession>A0A1W1UX12</accession>
<dbReference type="Proteomes" id="UP000192582">
    <property type="component" value="Unassembled WGS sequence"/>
</dbReference>
<dbReference type="EMBL" id="FWWU01000008">
    <property type="protein sequence ID" value="SMB85570.1"/>
    <property type="molecule type" value="Genomic_DNA"/>
</dbReference>
<dbReference type="SMART" id="SM00065">
    <property type="entry name" value="GAF"/>
    <property type="match status" value="1"/>
</dbReference>
<sequence length="510" mass="56364">MSGAPVPPDEAARLLDLAQYHILDTAREEVFDRITRLAARLLRVPVAVVNFVDVDRQWGKAMVGLDDTEAPREYSFCAWAILQDTPFVVPDATADPRFTDNPMVTGEPHIHMYAAAPLVTPRGHRIGTLCITDDQPHPLDEEDLRALQDLAATAISELELRSHVQRLQQQVGAQAEREADLQRNLAHAQTLEAVHELMDLPLSPEDSAHQAAGLIGQAIHADWTGLVIFENGKPHIQRVYGEADLHPLLFELANHLNLSDRSVTHTLKDLKAPFYLDVYREHPEARPAFIEAGLQAAAWIPLGTWQGKTFLMLTLRADQERELPWRGSDRTLLEAAGRSVRAALYERARMEASLESAREDALTSVLNRRAFDEDLEQCQSLGEAFTLALMDLDGFKGLNDTEGHAQGDKVLQLFAGALKAELQGQGKVYRLGGDEFVLLLPGAWAAEDVDEMVDVAVPAAQQACVSRIGASVGVAKAGEAGTCMELIKLADARMYEVKRRRKALRTERKV</sequence>
<dbReference type="Pfam" id="PF00990">
    <property type="entry name" value="GGDEF"/>
    <property type="match status" value="1"/>
</dbReference>